<evidence type="ECO:0000256" key="1">
    <source>
        <dbReference type="SAM" id="Phobius"/>
    </source>
</evidence>
<sequence length="87" mass="10009">MPDQAIAGVFIIYADFMLIYEVSYDLNHFIIYFILNHTCICIYYFVASAGIKAYMYFAVLYSHRELSFVSIIPGGLHADGRMDSYTL</sequence>
<comment type="caution">
    <text evidence="2">The sequence shown here is derived from an EMBL/GenBank/DDBJ whole genome shotgun (WGS) entry which is preliminary data.</text>
</comment>
<gene>
    <name evidence="2" type="ORF">SDC9_110772</name>
</gene>
<feature type="transmembrane region" description="Helical" evidence="1">
    <location>
        <begin position="29"/>
        <end position="46"/>
    </location>
</feature>
<dbReference type="AlphaFoldDB" id="A0A645BFP4"/>
<reference evidence="2" key="1">
    <citation type="submission" date="2019-08" db="EMBL/GenBank/DDBJ databases">
        <authorList>
            <person name="Kucharzyk K."/>
            <person name="Murdoch R.W."/>
            <person name="Higgins S."/>
            <person name="Loffler F."/>
        </authorList>
    </citation>
    <scope>NUCLEOTIDE SEQUENCE</scope>
</reference>
<protein>
    <submittedName>
        <fullName evidence="2">Uncharacterized protein</fullName>
    </submittedName>
</protein>
<keyword evidence="1" id="KW-1133">Transmembrane helix</keyword>
<evidence type="ECO:0000313" key="2">
    <source>
        <dbReference type="EMBL" id="MPM63888.1"/>
    </source>
</evidence>
<proteinExistence type="predicted"/>
<dbReference type="EMBL" id="VSSQ01019656">
    <property type="protein sequence ID" value="MPM63888.1"/>
    <property type="molecule type" value="Genomic_DNA"/>
</dbReference>
<feature type="transmembrane region" description="Helical" evidence="1">
    <location>
        <begin position="5"/>
        <end position="23"/>
    </location>
</feature>
<accession>A0A645BFP4</accession>
<keyword evidence="1" id="KW-0472">Membrane</keyword>
<name>A0A645BFP4_9ZZZZ</name>
<keyword evidence="1" id="KW-0812">Transmembrane</keyword>
<organism evidence="2">
    <name type="scientific">bioreactor metagenome</name>
    <dbReference type="NCBI Taxonomy" id="1076179"/>
    <lineage>
        <taxon>unclassified sequences</taxon>
        <taxon>metagenomes</taxon>
        <taxon>ecological metagenomes</taxon>
    </lineage>
</organism>